<sequence>MHNFHHLLRVASVLASSAGVTLGGPVERSGGPSVLLCNDKNLSGYCVNLRVPSGLCVTFTEDINDKISSLRPAPGSTCLFFVTPDCSVNEKWFHWDVLSLPDLSVTPVHGPEGSTHNFENQLSSLECWTDAF</sequence>
<comment type="caution">
    <text evidence="2">The sequence shown here is derived from an EMBL/GenBank/DDBJ whole genome shotgun (WGS) entry which is preliminary data.</text>
</comment>
<accession>A0A1E1KCQ1</accession>
<gene>
    <name evidence="2" type="ORF">RCO7_08796</name>
</gene>
<dbReference type="InParanoid" id="A0A1E1KCQ1"/>
<keyword evidence="3" id="KW-1185">Reference proteome</keyword>
<evidence type="ECO:0000256" key="1">
    <source>
        <dbReference type="SAM" id="SignalP"/>
    </source>
</evidence>
<reference evidence="3" key="1">
    <citation type="submission" date="2016-03" db="EMBL/GenBank/DDBJ databases">
        <authorList>
            <person name="Ploux O."/>
        </authorList>
    </citation>
    <scope>NUCLEOTIDE SEQUENCE [LARGE SCALE GENOMIC DNA]</scope>
    <source>
        <strain evidence="3">UK7</strain>
    </source>
</reference>
<name>A0A1E1KCQ1_9HELO</name>
<organism evidence="2 3">
    <name type="scientific">Rhynchosporium graminicola</name>
    <dbReference type="NCBI Taxonomy" id="2792576"/>
    <lineage>
        <taxon>Eukaryota</taxon>
        <taxon>Fungi</taxon>
        <taxon>Dikarya</taxon>
        <taxon>Ascomycota</taxon>
        <taxon>Pezizomycotina</taxon>
        <taxon>Leotiomycetes</taxon>
        <taxon>Helotiales</taxon>
        <taxon>Ploettnerulaceae</taxon>
        <taxon>Rhynchosporium</taxon>
    </lineage>
</organism>
<proteinExistence type="predicted"/>
<evidence type="ECO:0000313" key="2">
    <source>
        <dbReference type="EMBL" id="CZS95828.1"/>
    </source>
</evidence>
<dbReference type="AlphaFoldDB" id="A0A1E1KCQ1"/>
<keyword evidence="1" id="KW-0732">Signal</keyword>
<dbReference type="Proteomes" id="UP000178129">
    <property type="component" value="Unassembled WGS sequence"/>
</dbReference>
<feature type="signal peptide" evidence="1">
    <location>
        <begin position="1"/>
        <end position="23"/>
    </location>
</feature>
<evidence type="ECO:0000313" key="3">
    <source>
        <dbReference type="Proteomes" id="UP000178129"/>
    </source>
</evidence>
<feature type="chain" id="PRO_5009445896" evidence="1">
    <location>
        <begin position="24"/>
        <end position="132"/>
    </location>
</feature>
<dbReference type="Gene3D" id="2.60.20.10">
    <property type="entry name" value="Crystallins"/>
    <property type="match status" value="1"/>
</dbReference>
<dbReference type="EMBL" id="FJUW01000011">
    <property type="protein sequence ID" value="CZS95828.1"/>
    <property type="molecule type" value="Genomic_DNA"/>
</dbReference>
<dbReference type="STRING" id="914237.A0A1E1KCQ1"/>
<protein>
    <submittedName>
        <fullName evidence="2">Uncharacterized protein</fullName>
    </submittedName>
</protein>